<dbReference type="GO" id="GO:0003729">
    <property type="term" value="F:mRNA binding"/>
    <property type="evidence" value="ECO:0007669"/>
    <property type="project" value="UniProtKB-ARBA"/>
</dbReference>
<evidence type="ECO:0000313" key="4">
    <source>
        <dbReference type="Proteomes" id="UP001327560"/>
    </source>
</evidence>
<dbReference type="PANTHER" id="PTHR47926:SF513">
    <property type="entry name" value="PENTATRICOPEPTIDE REPEAT-CONTAINING PROTEIN"/>
    <property type="match status" value="1"/>
</dbReference>
<evidence type="ECO:0000313" key="3">
    <source>
        <dbReference type="EMBL" id="WOK99024.1"/>
    </source>
</evidence>
<dbReference type="InterPro" id="IPR002885">
    <property type="entry name" value="PPR_rpt"/>
</dbReference>
<dbReference type="InterPro" id="IPR046960">
    <property type="entry name" value="PPR_At4g14850-like_plant"/>
</dbReference>
<dbReference type="EMBL" id="CP136891">
    <property type="protein sequence ID" value="WOK99024.1"/>
    <property type="molecule type" value="Genomic_DNA"/>
</dbReference>
<dbReference type="Pfam" id="PF20431">
    <property type="entry name" value="E_motif"/>
    <property type="match status" value="1"/>
</dbReference>
<feature type="repeat" description="PPR" evidence="2">
    <location>
        <begin position="369"/>
        <end position="399"/>
    </location>
</feature>
<protein>
    <submittedName>
        <fullName evidence="3">Pentatricopeptide repeat-containing protein</fullName>
    </submittedName>
</protein>
<feature type="repeat" description="PPR" evidence="2">
    <location>
        <begin position="196"/>
        <end position="230"/>
    </location>
</feature>
<evidence type="ECO:0000256" key="2">
    <source>
        <dbReference type="PROSITE-ProRule" id="PRU00708"/>
    </source>
</evidence>
<dbReference type="Pfam" id="PF13041">
    <property type="entry name" value="PPR_2"/>
    <property type="match status" value="1"/>
</dbReference>
<name>A0AAQ3Q7V1_9LILI</name>
<evidence type="ECO:0000256" key="1">
    <source>
        <dbReference type="ARBA" id="ARBA00022737"/>
    </source>
</evidence>
<dbReference type="GO" id="GO:0009451">
    <property type="term" value="P:RNA modification"/>
    <property type="evidence" value="ECO:0007669"/>
    <property type="project" value="InterPro"/>
</dbReference>
<keyword evidence="1" id="KW-0677">Repeat</keyword>
<organism evidence="3 4">
    <name type="scientific">Canna indica</name>
    <name type="common">Indian-shot</name>
    <dbReference type="NCBI Taxonomy" id="4628"/>
    <lineage>
        <taxon>Eukaryota</taxon>
        <taxon>Viridiplantae</taxon>
        <taxon>Streptophyta</taxon>
        <taxon>Embryophyta</taxon>
        <taxon>Tracheophyta</taxon>
        <taxon>Spermatophyta</taxon>
        <taxon>Magnoliopsida</taxon>
        <taxon>Liliopsida</taxon>
        <taxon>Zingiberales</taxon>
        <taxon>Cannaceae</taxon>
        <taxon>Canna</taxon>
    </lineage>
</organism>
<accession>A0AAQ3Q7V1</accession>
<keyword evidence="4" id="KW-1185">Reference proteome</keyword>
<dbReference type="NCBIfam" id="TIGR00756">
    <property type="entry name" value="PPR"/>
    <property type="match status" value="5"/>
</dbReference>
<feature type="repeat" description="PPR" evidence="2">
    <location>
        <begin position="442"/>
        <end position="476"/>
    </location>
</feature>
<dbReference type="Proteomes" id="UP001327560">
    <property type="component" value="Chromosome 2"/>
</dbReference>
<dbReference type="PROSITE" id="PS51375">
    <property type="entry name" value="PPR"/>
    <property type="match status" value="4"/>
</dbReference>
<dbReference type="InterPro" id="IPR011990">
    <property type="entry name" value="TPR-like_helical_dom_sf"/>
</dbReference>
<dbReference type="Pfam" id="PF01535">
    <property type="entry name" value="PPR"/>
    <property type="match status" value="8"/>
</dbReference>
<proteinExistence type="predicted"/>
<feature type="repeat" description="PPR" evidence="2">
    <location>
        <begin position="62"/>
        <end position="96"/>
    </location>
</feature>
<dbReference type="FunFam" id="1.25.40.10:FF:000073">
    <property type="entry name" value="Pentatricopeptide repeat-containing protein chloroplastic"/>
    <property type="match status" value="1"/>
</dbReference>
<dbReference type="AlphaFoldDB" id="A0AAQ3Q7V1"/>
<dbReference type="InterPro" id="IPR046848">
    <property type="entry name" value="E_motif"/>
</dbReference>
<dbReference type="Gene3D" id="1.25.40.10">
    <property type="entry name" value="Tetratricopeptide repeat domain"/>
    <property type="match status" value="5"/>
</dbReference>
<dbReference type="FunFam" id="1.25.40.10:FF:000090">
    <property type="entry name" value="Pentatricopeptide repeat-containing protein, chloroplastic"/>
    <property type="match status" value="1"/>
</dbReference>
<sequence>MSALLPISPSLSSSPPPSSHPEKLFFDSATSVRLLSLSAAQRNLGSVASAHAGLLKSGLHSNLFVANSLLDAYSKCGRLDSAVKIFDRMPLRDVISWTTMISGQCHNGAAIAAVLLFIDMLLAEATPPPNEFTAAAVLRACGMLGDEKTGRMFHGHLVVTGFAQDAFVSNSLVDTYAKVGSIPDAENLLGSLSCKDVVSWSSIISGSVLNGALEKALLLFVEMLEEGTLPNTATMLSVIQACSLRGEPSLFPCVHAWLVKLELHDIVPIAKSLTVMYAKNGSFEEGMKVFFNILVPNESDRLDPDVISALIHGCTRSGSLEHGKVIHGFLFKTGFFPCTIVENSLVDLYAKYEHIESAYLIFERMEERDIVSWNTMISCYVKNDRADEALQLLGQVHTASGGKLAPDFVTMLSSIQACSMMSSLEQGQILHGFVIKSGFDLDVSIGNSLIDMYGKAGRARFAEQIFQEMDSRDIGSWNSMIATYGINGDGDSALRAFDELRYAHKHKPNAVTFINVISACNHSGMTLEGYECFKCMKRNYDIEPNMEHYAAIVDLLGRSGKLSEAEEFIAKMPIKPGSSVWGSLLGACVLHQNVKIAKRAAEELSVMEPDSNAWRATLSNVYASAGLWDEAAKVRAEMKRKGLGKEAGWSYVESRGMDKFKFTVGDTRHPETDRIYHVWRSIREHSADAFVETL</sequence>
<reference evidence="3 4" key="1">
    <citation type="submission" date="2023-10" db="EMBL/GenBank/DDBJ databases">
        <title>Chromosome-scale genome assembly provides insights into flower coloration mechanisms of Canna indica.</title>
        <authorList>
            <person name="Li C."/>
        </authorList>
    </citation>
    <scope>NUCLEOTIDE SEQUENCE [LARGE SCALE GENOMIC DNA]</scope>
    <source>
        <tissue evidence="3">Flower</tissue>
    </source>
</reference>
<gene>
    <name evidence="3" type="ORF">Cni_G07736</name>
</gene>
<dbReference type="PANTHER" id="PTHR47926">
    <property type="entry name" value="PENTATRICOPEPTIDE REPEAT-CONTAINING PROTEIN"/>
    <property type="match status" value="1"/>
</dbReference>